<reference evidence="4" key="1">
    <citation type="submission" date="2016-11" db="UniProtKB">
        <authorList>
            <consortium name="WormBaseParasite"/>
        </authorList>
    </citation>
    <scope>IDENTIFICATION</scope>
</reference>
<keyword evidence="1" id="KW-0472">Membrane</keyword>
<proteinExistence type="predicted"/>
<dbReference type="AlphaFoldDB" id="A0A1I7T788"/>
<feature type="signal peptide" evidence="2">
    <location>
        <begin position="1"/>
        <end position="19"/>
    </location>
</feature>
<keyword evidence="3" id="KW-1185">Reference proteome</keyword>
<dbReference type="Proteomes" id="UP000095282">
    <property type="component" value="Unplaced"/>
</dbReference>
<feature type="transmembrane region" description="Helical" evidence="1">
    <location>
        <begin position="71"/>
        <end position="90"/>
    </location>
</feature>
<protein>
    <submittedName>
        <fullName evidence="4">Neur_chan_LBD domain-containing protein</fullName>
    </submittedName>
</protein>
<name>A0A1I7T788_9PELO</name>
<organism evidence="3 4">
    <name type="scientific">Caenorhabditis tropicalis</name>
    <dbReference type="NCBI Taxonomy" id="1561998"/>
    <lineage>
        <taxon>Eukaryota</taxon>
        <taxon>Metazoa</taxon>
        <taxon>Ecdysozoa</taxon>
        <taxon>Nematoda</taxon>
        <taxon>Chromadorea</taxon>
        <taxon>Rhabditida</taxon>
        <taxon>Rhabditina</taxon>
        <taxon>Rhabditomorpha</taxon>
        <taxon>Rhabditoidea</taxon>
        <taxon>Rhabditidae</taxon>
        <taxon>Peloderinae</taxon>
        <taxon>Caenorhabditis</taxon>
    </lineage>
</organism>
<sequence length="103" mass="11973">MIFFRVLFVLLCIFGAEYAQPIDARDDIKIILELNGTIIADLDDPDAIKKLASVVQEEETQTENWKPKFKIHFAYILVIVTLTFLPIVFGKREEEIFAMMFLF</sequence>
<dbReference type="WBParaSite" id="Csp11.Scaffold527.g3096.t1">
    <property type="protein sequence ID" value="Csp11.Scaffold527.g3096.t1"/>
    <property type="gene ID" value="Csp11.Scaffold527.g3096"/>
</dbReference>
<accession>A0A1I7T788</accession>
<evidence type="ECO:0000313" key="3">
    <source>
        <dbReference type="Proteomes" id="UP000095282"/>
    </source>
</evidence>
<keyword evidence="1" id="KW-0812">Transmembrane</keyword>
<keyword evidence="2" id="KW-0732">Signal</keyword>
<evidence type="ECO:0000256" key="1">
    <source>
        <dbReference type="SAM" id="Phobius"/>
    </source>
</evidence>
<evidence type="ECO:0000313" key="4">
    <source>
        <dbReference type="WBParaSite" id="Csp11.Scaffold527.g3096.t1"/>
    </source>
</evidence>
<evidence type="ECO:0000256" key="2">
    <source>
        <dbReference type="SAM" id="SignalP"/>
    </source>
</evidence>
<keyword evidence="1" id="KW-1133">Transmembrane helix</keyword>
<feature type="chain" id="PRO_5009307162" evidence="2">
    <location>
        <begin position="20"/>
        <end position="103"/>
    </location>
</feature>